<evidence type="ECO:0000313" key="5">
    <source>
        <dbReference type="Proteomes" id="UP000214588"/>
    </source>
</evidence>
<dbReference type="SUPFAM" id="SSF54980">
    <property type="entry name" value="EF-G C-terminal domain-like"/>
    <property type="match status" value="1"/>
</dbReference>
<dbReference type="AlphaFoldDB" id="A0A226BZR0"/>
<dbReference type="InterPro" id="IPR020569">
    <property type="entry name" value="UPF0029_Impact_CS"/>
</dbReference>
<proteinExistence type="inferred from homology"/>
<sequence length="206" mass="23536">MVKEYVTVQKQTDKEIFIKKSRFISYVAPVSTETEAFDFINQIKERHSDATHNVFAFRVGLKSDFKRQSDDGEPSGTAGKPVLDVIENQGIRNVAVVVTRYFGGIKLGAGGLVRAYSHSAKEGIEKAKIVKRTLYQEYEIEIEYPQLGKLQNEIDERDDWFLRDIEYKENVRLVIAVPEGQDYLINYVENLTSGSGRYLLKGLIYL</sequence>
<name>A0A226BZR0_9FIRM</name>
<dbReference type="NCBIfam" id="TIGR00257">
    <property type="entry name" value="IMPACT_YIGZ"/>
    <property type="match status" value="1"/>
</dbReference>
<evidence type="ECO:0000259" key="3">
    <source>
        <dbReference type="Pfam" id="PF09186"/>
    </source>
</evidence>
<dbReference type="InterPro" id="IPR015796">
    <property type="entry name" value="Impact_YigZ-like"/>
</dbReference>
<dbReference type="GO" id="GO:0005737">
    <property type="term" value="C:cytoplasm"/>
    <property type="evidence" value="ECO:0007669"/>
    <property type="project" value="TreeGrafter"/>
</dbReference>
<comment type="caution">
    <text evidence="4">The sequence shown here is derived from an EMBL/GenBank/DDBJ whole genome shotgun (WGS) entry which is preliminary data.</text>
</comment>
<accession>A0A226BZR0</accession>
<gene>
    <name evidence="4" type="ORF">CDO51_03295</name>
</gene>
<evidence type="ECO:0000313" key="4">
    <source>
        <dbReference type="EMBL" id="OWZ84538.1"/>
    </source>
</evidence>
<dbReference type="PANTHER" id="PTHR16301">
    <property type="entry name" value="IMPACT-RELATED"/>
    <property type="match status" value="1"/>
</dbReference>
<dbReference type="InterPro" id="IPR015269">
    <property type="entry name" value="UPF0029_Impact_C"/>
</dbReference>
<dbReference type="InterPro" id="IPR001498">
    <property type="entry name" value="Impact_N"/>
</dbReference>
<dbReference type="PROSITE" id="PS00910">
    <property type="entry name" value="UPF0029"/>
    <property type="match status" value="1"/>
</dbReference>
<dbReference type="InterPro" id="IPR035647">
    <property type="entry name" value="EFG_III/V"/>
</dbReference>
<dbReference type="RefSeq" id="WP_089022868.1">
    <property type="nucleotide sequence ID" value="NZ_NIQC01000004.1"/>
</dbReference>
<reference evidence="4 5" key="1">
    <citation type="submission" date="2017-06" db="EMBL/GenBank/DDBJ databases">
        <title>Draft Genome Sequence of Natranaerobius trueperi halophilic, alkalithermophilic bacteria from soda lakes.</title>
        <authorList>
            <person name="Zhao B."/>
        </authorList>
    </citation>
    <scope>NUCLEOTIDE SEQUENCE [LARGE SCALE GENOMIC DNA]</scope>
    <source>
        <strain evidence="4 5">DSM 18760</strain>
    </source>
</reference>
<dbReference type="InterPro" id="IPR023582">
    <property type="entry name" value="Impact"/>
</dbReference>
<organism evidence="4 5">
    <name type="scientific">Natranaerobius trueperi</name>
    <dbReference type="NCBI Taxonomy" id="759412"/>
    <lineage>
        <taxon>Bacteria</taxon>
        <taxon>Bacillati</taxon>
        <taxon>Bacillota</taxon>
        <taxon>Clostridia</taxon>
        <taxon>Natranaerobiales</taxon>
        <taxon>Natranaerobiaceae</taxon>
        <taxon>Natranaerobius</taxon>
    </lineage>
</organism>
<dbReference type="InterPro" id="IPR020568">
    <property type="entry name" value="Ribosomal_Su5_D2-typ_SF"/>
</dbReference>
<protein>
    <submittedName>
        <fullName evidence="4">YigZ family protein</fullName>
    </submittedName>
</protein>
<evidence type="ECO:0000256" key="1">
    <source>
        <dbReference type="ARBA" id="ARBA00007665"/>
    </source>
</evidence>
<dbReference type="Gene3D" id="3.30.230.30">
    <property type="entry name" value="Impact, N-terminal domain"/>
    <property type="match status" value="1"/>
</dbReference>
<dbReference type="Pfam" id="PF01205">
    <property type="entry name" value="Impact_N"/>
    <property type="match status" value="1"/>
</dbReference>
<feature type="domain" description="UPF0029" evidence="3">
    <location>
        <begin position="140"/>
        <end position="194"/>
    </location>
</feature>
<dbReference type="PANTHER" id="PTHR16301:SF20">
    <property type="entry name" value="IMPACT FAMILY MEMBER YIGZ"/>
    <property type="match status" value="1"/>
</dbReference>
<keyword evidence="5" id="KW-1185">Reference proteome</keyword>
<dbReference type="GO" id="GO:0006446">
    <property type="term" value="P:regulation of translational initiation"/>
    <property type="evidence" value="ECO:0007669"/>
    <property type="project" value="TreeGrafter"/>
</dbReference>
<dbReference type="EMBL" id="NIQC01000004">
    <property type="protein sequence ID" value="OWZ84538.1"/>
    <property type="molecule type" value="Genomic_DNA"/>
</dbReference>
<dbReference type="Pfam" id="PF09186">
    <property type="entry name" value="DUF1949"/>
    <property type="match status" value="1"/>
</dbReference>
<dbReference type="Proteomes" id="UP000214588">
    <property type="component" value="Unassembled WGS sequence"/>
</dbReference>
<dbReference type="SUPFAM" id="SSF54211">
    <property type="entry name" value="Ribosomal protein S5 domain 2-like"/>
    <property type="match status" value="1"/>
</dbReference>
<dbReference type="OrthoDB" id="9813771at2"/>
<evidence type="ECO:0000259" key="2">
    <source>
        <dbReference type="Pfam" id="PF01205"/>
    </source>
</evidence>
<feature type="domain" description="Impact N-terminal" evidence="2">
    <location>
        <begin position="19"/>
        <end position="123"/>
    </location>
</feature>
<dbReference type="InterPro" id="IPR036956">
    <property type="entry name" value="Impact_N_sf"/>
</dbReference>
<comment type="similarity">
    <text evidence="1">Belongs to the IMPACT family.</text>
</comment>